<comment type="caution">
    <text evidence="1">The sequence shown here is derived from an EMBL/GenBank/DDBJ whole genome shotgun (WGS) entry which is preliminary data.</text>
</comment>
<keyword evidence="2" id="KW-1185">Reference proteome</keyword>
<dbReference type="Proteomes" id="UP000198900">
    <property type="component" value="Unassembled WGS sequence"/>
</dbReference>
<dbReference type="EMBL" id="FNDI01000008">
    <property type="protein sequence ID" value="SDH78169.1"/>
    <property type="molecule type" value="Genomic_DNA"/>
</dbReference>
<organism evidence="1 2">
    <name type="scientific">Paraburkholderia steynii</name>
    <dbReference type="NCBI Taxonomy" id="1245441"/>
    <lineage>
        <taxon>Bacteria</taxon>
        <taxon>Pseudomonadati</taxon>
        <taxon>Pseudomonadota</taxon>
        <taxon>Betaproteobacteria</taxon>
        <taxon>Burkholderiales</taxon>
        <taxon>Burkholderiaceae</taxon>
        <taxon>Paraburkholderia</taxon>
    </lineage>
</organism>
<evidence type="ECO:0000313" key="1">
    <source>
        <dbReference type="EMBL" id="SDH78169.1"/>
    </source>
</evidence>
<gene>
    <name evidence="1" type="ORF">SAMN04487926_1089</name>
</gene>
<reference evidence="1" key="1">
    <citation type="submission" date="2016-10" db="EMBL/GenBank/DDBJ databases">
        <authorList>
            <person name="Varghese N."/>
            <person name="Submissions S."/>
        </authorList>
    </citation>
    <scope>NUCLEOTIDE SEQUENCE [LARGE SCALE GENOMIC DNA]</scope>
    <source>
        <strain evidence="1">YR281</strain>
    </source>
</reference>
<dbReference type="RefSeq" id="WP_143036520.1">
    <property type="nucleotide sequence ID" value="NZ_FNDI01000008.1"/>
</dbReference>
<dbReference type="AlphaFoldDB" id="A0A7Z7FIS9"/>
<proteinExistence type="predicted"/>
<sequence length="502" mass="54384">MSERIRILAAAARERAFTVPQLAKAAGANTATVRTVLKRTSSDWFAQGKAKNRRGAPSNVYTLTSVGRDAIEAVLQQASTTLAHSLPGGETWSTDEDANLSIGVANELIRRANAFLDSNRLALATALLEQAESTLETAFISPGAESSLIKLAESQQRLVALERRVRATTPHESPERTTTVVGDVVLPSSFAGGSNASPLLLSHEMSAKVRMTAPFDPNGKPRGGGLIPHYVVHGPKPSLIPHWPTSTSVLDFLDQIHPVKPSEDRASPKPPLELTKRGLSFSARGDVTSGHFLERTRTFEHLLPQVSRSDRHEVDMLQTLWNKHPASGVAVSTIGSVTGLIPGFVAPRDVLSTYQFESEFLHSTSLKTFEIVIITQPSPAAREVAGYVRASLQSIEPDAPMVKTIYLDHAKLPPLSLTTDTLTYLLFAIDSCDKVGQAMSKMTERLSESFSSNLKVVLDAASTAKGQRAADRVHARYISHVSEIKPKDLLQQLKETAATSIR</sequence>
<protein>
    <submittedName>
        <fullName evidence="1">Uncharacterized protein</fullName>
    </submittedName>
</protein>
<accession>A0A7Z7FIS9</accession>
<name>A0A7Z7FIS9_9BURK</name>
<evidence type="ECO:0000313" key="2">
    <source>
        <dbReference type="Proteomes" id="UP000198900"/>
    </source>
</evidence>